<feature type="region of interest" description="Disordered" evidence="1">
    <location>
        <begin position="683"/>
        <end position="788"/>
    </location>
</feature>
<dbReference type="InterPro" id="IPR016024">
    <property type="entry name" value="ARM-type_fold"/>
</dbReference>
<evidence type="ECO:0000313" key="2">
    <source>
        <dbReference type="EMBL" id="CCC90505.1"/>
    </source>
</evidence>
<organism evidence="2">
    <name type="scientific">Trypanosoma congolense (strain IL3000)</name>
    <dbReference type="NCBI Taxonomy" id="1068625"/>
    <lineage>
        <taxon>Eukaryota</taxon>
        <taxon>Discoba</taxon>
        <taxon>Euglenozoa</taxon>
        <taxon>Kinetoplastea</taxon>
        <taxon>Metakinetoplastina</taxon>
        <taxon>Trypanosomatida</taxon>
        <taxon>Trypanosomatidae</taxon>
        <taxon>Trypanosoma</taxon>
        <taxon>Nannomonas</taxon>
    </lineage>
</organism>
<dbReference type="GO" id="GO:0016242">
    <property type="term" value="P:negative regulation of macroautophagy"/>
    <property type="evidence" value="ECO:0007669"/>
    <property type="project" value="TreeGrafter"/>
</dbReference>
<dbReference type="InterPro" id="IPR011989">
    <property type="entry name" value="ARM-like"/>
</dbReference>
<reference evidence="2" key="1">
    <citation type="journal article" date="2012" name="Proc. Natl. Acad. Sci. U.S.A.">
        <title>Antigenic diversity is generated by distinct evolutionary mechanisms in African trypanosome species.</title>
        <authorList>
            <person name="Jackson A.P."/>
            <person name="Berry A."/>
            <person name="Aslett M."/>
            <person name="Allison H.C."/>
            <person name="Burton P."/>
            <person name="Vavrova-Anderson J."/>
            <person name="Brown R."/>
            <person name="Browne H."/>
            <person name="Corton N."/>
            <person name="Hauser H."/>
            <person name="Gamble J."/>
            <person name="Gilderthorp R."/>
            <person name="Marcello L."/>
            <person name="McQuillan J."/>
            <person name="Otto T.D."/>
            <person name="Quail M.A."/>
            <person name="Sanders M.J."/>
            <person name="van Tonder A."/>
            <person name="Ginger M.L."/>
            <person name="Field M.C."/>
            <person name="Barry J.D."/>
            <person name="Hertz-Fowler C."/>
            <person name="Berriman M."/>
        </authorList>
    </citation>
    <scope>NUCLEOTIDE SEQUENCE</scope>
    <source>
        <strain evidence="2">IL3000</strain>
    </source>
</reference>
<evidence type="ECO:0000256" key="1">
    <source>
        <dbReference type="SAM" id="MobiDB-lite"/>
    </source>
</evidence>
<dbReference type="GO" id="GO:0005737">
    <property type="term" value="C:cytoplasm"/>
    <property type="evidence" value="ECO:0007669"/>
    <property type="project" value="TreeGrafter"/>
</dbReference>
<dbReference type="GO" id="GO:0005634">
    <property type="term" value="C:nucleus"/>
    <property type="evidence" value="ECO:0007669"/>
    <property type="project" value="TreeGrafter"/>
</dbReference>
<dbReference type="PANTHER" id="PTHR11139:SF9">
    <property type="entry name" value="SERINE_THREONINE-PROTEIN KINASE MTOR"/>
    <property type="match status" value="1"/>
</dbReference>
<feature type="compositionally biased region" description="Polar residues" evidence="1">
    <location>
        <begin position="694"/>
        <end position="709"/>
    </location>
</feature>
<proteinExistence type="predicted"/>
<feature type="region of interest" description="Disordered" evidence="1">
    <location>
        <begin position="4339"/>
        <end position="4372"/>
    </location>
</feature>
<dbReference type="Gene3D" id="1.25.10.10">
    <property type="entry name" value="Leucine-rich Repeat Variant"/>
    <property type="match status" value="1"/>
</dbReference>
<gene>
    <name evidence="2" type="ORF">TCIL3000_5_2140</name>
</gene>
<dbReference type="InterPro" id="IPR050517">
    <property type="entry name" value="DDR_Repair_Kinase"/>
</dbReference>
<feature type="compositionally biased region" description="Basic and acidic residues" evidence="1">
    <location>
        <begin position="4342"/>
        <end position="4366"/>
    </location>
</feature>
<feature type="compositionally biased region" description="Basic and acidic residues" evidence="1">
    <location>
        <begin position="3402"/>
        <end position="3417"/>
    </location>
</feature>
<dbReference type="GO" id="GO:0031929">
    <property type="term" value="P:TOR signaling"/>
    <property type="evidence" value="ECO:0007669"/>
    <property type="project" value="TreeGrafter"/>
</dbReference>
<feature type="compositionally biased region" description="Basic and acidic residues" evidence="1">
    <location>
        <begin position="3233"/>
        <end position="3245"/>
    </location>
</feature>
<feature type="region of interest" description="Disordered" evidence="1">
    <location>
        <begin position="3858"/>
        <end position="3888"/>
    </location>
</feature>
<sequence>MAAQLEAIAAEYFAPLGSVESRKNHASTTTTSSGKAVDRFKKFGMPLGIKLTVDLPWEGMSEGHCTYRGMGDNSAAISLALLGRFHFLPPLLQYFSRIPVDDMRSHTNCAAPFGIPGLVQTSVQGSVSMQCDTMWQRTMQFGSDLTDATLTAHRGKRGRREVEKQATLPIGGHVGGVGRRRPSNKDLWIGSDSIDIFANFSQPPMSDACDSYEMLCERHQRGLMAITALVEKCNNSFQRERRGTAASATAGAGFASRSRPTPTLTHYRNSIVHSLNNLLRSLTTRGDRVLALHIIIRVATWKFSSRNERVTILFNHISACLPTSHSSTATLAMETWAQLHAIGASSSVYLKIATELLRLARNFVSDVSTPSVQASGYIIIRHIAQWPDLLYRALLRGMKDDLLLATWESLLNDALEPRVRELGAVALRSLFMVDIIQGHYSSLREMLHHAGSLFRTSGTLSKPLGSNVNDSSDTDRAARTLPCLSVGGVQRPLEEGKESSSAAPEPNGGVAGVSASEKQTNTQNSQPVRWIRRVFEFFGSQVRAQSLRGTQTPNKAFDAVAGIQDAAEGLTPQTTIGVTNSVLNNETNGGNTFSHLSSVPRTSEDFYFGTLLSRHTHGRNTRLDARLGRIRVLCSSSTVMHASILVIGALVSALRSCGDSQDISLADGSDGVLVDIALGGEVTREGVPGDNVRSHSWSSTEPKAESSLSEVLPSHHSIDRPVAPDASLSAQGLQTGSEESPYNASLTQVPHCGGRENTRLRGEEQNPQRPSVQEPALGEGSPTLVDRSWESEEPDLWRLFSPRVLLLQCLMYAERGTEAEALHAARLIPSLVFYSLHTLPKNDVYTALGILLKRVNLCYAEHAHEQQRHDGRTQYPPVSACRYTANNGDKSAMNNLAYGEVDIYAMSLINFSLLLSAIATTYSQLFEYFFVNHLYPILFHALQRGSATYCSASNEVFALLVCNIPVKIRERLQPIVINLTDISTSMPFSAEMLGAVAKICTVYRGIKTHCCFALLQRIAEVLKDGDDGPGKDANHFTGRSGEDVPDPIAVQMEKITNLNKKILCFRVLNAVCTDWESAALFFLEVCTPYLHHPNVVLRRTCVQSCVRLLLSDCFLSKAEQLGGNPLSGAVDDYMEKATSCAIHYIHTGVLNAHVPLHAAKTRGYWSERGGFTKSGTHIYPFLASAFDNSSRPAEANCTVGSAWSDDGSGTGSADQSFTHAPEIGSAGAAGHSLMFTCERHAGRSHNTILREVLHRLVVVALCDPDETIRHTALCSLTKDTDQFLYPHKEVIDLIFSAINDEYPPSRLEAVRILRRLGHYVPMDVYPRLRKRFLSMLYDFQSHSALARVQTAGDSQQQRENAECYSNAPNPPSQNLKQGANVGSVVGTQDSSEMSGSAKYSADQMMLLFELVQSVSPYISTYIDPMLKLLQQVIVPHDTLERGTVITALHMISYLMDESTRVEWPKFEVLLKPLSQQLLLRDSDVDRLHMAISTLQKLIQYVVIASPFGWRGDLRLTVGSLYSLLYRKPPIGTELSLSVVKLLGTISAIDSDYQRDDVQSAPLFALATHNVSHGSLGVAAGAYHLPVRLLPSYIRFSQTSFSGDCSQDDRGVSAQRMQLTDHLWPDTILRVLLQTLSEALDNIIAFTDEELQACLQATVAVLRSMPSPAKLQLYMPPLLSVLAGLLERTDEDAPLRVSTMESITDLVKLAGRGSAPMFGFLVTFLNEHFMSSSYTLPSCCRLLMALREAVPDLVRDHCEWFLSLLLGKLMSHAESVALTSEDPCALKYKRQQNLSTSAGLGNAHELTVRDTAARSNTLGSAIRVVLEAVLALLPIADGFTVHYACLMLSQILRSAGGTPGPLGGDEGATECHPVGFDYPGGLSIEVIRDIVQVLVDLLHNFDLTAIAVSVVESALVLLQRYEEGHAAALQNVTIELHLGRMLEKSSSCTYLNNFQRPSKTNRKRMEKNLKDHRGDQQDWFRHSPLSRLVVEEVCADGKNTRHRFPFRDTPTAWESPLEMDLLACVLLVTGRCRLPSVSYDLMIREYIETRFQTCPMVKKFFNMVASPKFSLRLLPRVCEEGSSSAAPVARCGMVSASASVGGTESLDSHEIRVSTTAMLERHPDEELQRICQSFGDREIKGKSFPIPMRKIHLPLSSRSSLLSSPFPIQTTTPKRDSSGFTHKQVLHTMEDIAEVAYTCNLSPVKFYVGKNLPTVIVPGSGDDSILDRDARCNCVNEAKPSSPLALISPCNGVEDVKCLEGAPSSVTGKPHANNFTPPDMGRECEYDTENESCDSEKQRFFRLHENLSSSGWKPWFEMFCTNLVENSECTCVSSCTSLVRRHFSIFSSHILPIAFLSHLITCDNAGVEQWMKLLCDFASMHTSVPHPIAGELARLTYNIRMYSASLFSPAMEKLVTRDYITLDLIIKLAEWALDTPLMLICLHEKLLANFTWETAARFWSALEDMGFSCHTHILSNKVVFRRAMQELLTSSDKNHTKGFHTGGLLDGAGKDLGFTGDIMKQVHKTVFPWEVARSGGHTSVTPHTSPKKGPSHGTCGAAHAGERRHMPPPVVLELGWSEAALDGYLRSIYGVLSGVNSQGNFGQVKWPAPTTGELPGKISPFDVVGAMRCYMRVYDFESILNLWNTVKKLLFSSDTDCCQTDSYTCEMGRSLLRTMWPSCNRPTITHIAHFVVSAAKALSRWDIVEGLNYGDFIPGGIGSNRLESQTYMEFPFHKQIEISRAAALVASKKYAEAKVILSSLRAALRDSYAVFYTENARLKYELSIMFQEISDLEEGIDAIELKWAMNNTNSDTSCKRNPPPCVGTVISEANSVPVSPEPISGSRNEFSPTVAAAWDPSDLHYWKKKNVAYTEATVRRLQNIAGRILPEHSTIVQRLEMISLRSTLVPPSWQLQNILILCERIAEEGKPRRAVKAIEHFLSVPVSDGGSEGDCDYHGSLLLERYRIELQHLSLVQDLQNLSRNVLNSLAVIDGGTFGLGPNPLQFGETDAASFVRYLGDVHVTQEQSELILLYMMCQRKMARINCQQGNGLYFCTTLGSPTGFCVEQMVGMHTASRCGDGSDLRLPFSLASCDAPEAERRRYNICYPRSVADIIREYRQVEHIIGSPDTAAAVWCEFGLLLFDICMAIHKEWATTRESPTLNNFCIQSKKAISALQKSVKIWTSAAYTSITGVGPYNSTSVRRFRHARTALPAVHMLLKSLHLATKLDEVVSDGTHQMRSEERGDAGREQATATGGKNGDHVDGTPCAQAKDGGNGSENGDARKATENATAWSKDVGFAELDFSPVMYLQWGYVLPFLLNAAARYDKLHDAVREMCTHSRAMLYQSVYQLVSTFEDSFRIATRPSKRLPREDGGHIDIRSHSCASNVAVASCSQHLWDEASVAEESMRRKPNQDSKEQRQQEQSLSSALLSELAAVSEEHRTVITQTLRFCEFVRGGKESSVTLGFCALPVPLWYLQQYMSMASVNDEKSDKFYAAHKVTADEVGCANMQKRCGGMGVSGVELQRVEQVRRHMHSSLARGQYEEVFVLLLSDGSMPRFHKIGCAAGVKDKRDMPRTGSRASMHRAHTATCRARRASRHSRRTSVALFSDTAHYSLNSTDAGACVAAATHDAHPAGYSVQLPPCLCTDHHGQPPCASGGCAYVRPTSAMECAISSLLGHLPVRHLRRPLVLPLGLHDFITQLPTNAVASPNWQIALPASLQAKCIAHLGHQPLSLFHILTEYNKCLLADGAPDEQQHKSPRGGHQTPSNQTTTPQTEGRASTSADPSLAGRVRQRYIAKYERLLANAFDEGNAQPLCSYINNCINSAASEHHPPRPVPHLRALCSELEELLRHRCGHMRDVDDELEAPQDNDKSERLTEGSSGHHIFSGDTFSAPSPRYAKCDVKQRPEDESFLRDVRLILLKHESPRYAESLRNVLRVATADASRWLSIVQTFTNELAEWSMIQYLLDITNRESTTFFFDAATGHVATHVLGKHALQKQKQFKCSGPPKTFPAANNDEGIKEDDELMEDEARKLSPCSSPFPCTDPAIFRLTGCFLSLMTLKCPYGVFLSTATHCLFSILRYQSHLAGIVKYGLEDLRGVVLAHDQSKYDVLLRDPHQCELQQSRKTAPERVGTSLGISSARESLNFSLETETSPRDSFNQISSWVSYCSLDTPTNELATTAVQAGGPTFAGADVTANNITSPRDGRGPLTRQSSVRRRNRVSPYDGVVKCECIEPFQRAAEVPAEGSLTVRTVADAPPPYRSSSPAFFSVPNASFITQRERLHQRSRDLPKLFDASSILLKLNDDLLPMQYEPTVEPFFEPHRDGMKDLLHALYTKSSNDCETQDSKLHSKSSSDLKDTRESSSEKGGDGAVPKAGTCRVAKTVEDRVMQLIAASTSKENLVGTCATPHFWCTWAPHW</sequence>
<name>G0UMU6_TRYCI</name>
<feature type="region of interest" description="Disordered" evidence="1">
    <location>
        <begin position="3747"/>
        <end position="3784"/>
    </location>
</feature>
<dbReference type="SUPFAM" id="SSF48371">
    <property type="entry name" value="ARM repeat"/>
    <property type="match status" value="1"/>
</dbReference>
<dbReference type="VEuPathDB" id="TriTrypDB:TcIL3000_5_2140"/>
<dbReference type="GO" id="GO:0004674">
    <property type="term" value="F:protein serine/threonine kinase activity"/>
    <property type="evidence" value="ECO:0007669"/>
    <property type="project" value="TreeGrafter"/>
</dbReference>
<feature type="region of interest" description="Disordered" evidence="1">
    <location>
        <begin position="4194"/>
        <end position="4218"/>
    </location>
</feature>
<dbReference type="GO" id="GO:0031932">
    <property type="term" value="C:TORC2 complex"/>
    <property type="evidence" value="ECO:0007669"/>
    <property type="project" value="TreeGrafter"/>
</dbReference>
<dbReference type="GO" id="GO:0031931">
    <property type="term" value="C:TORC1 complex"/>
    <property type="evidence" value="ECO:0007669"/>
    <property type="project" value="TreeGrafter"/>
</dbReference>
<feature type="compositionally biased region" description="Low complexity" evidence="1">
    <location>
        <begin position="3761"/>
        <end position="3772"/>
    </location>
</feature>
<feature type="compositionally biased region" description="Polar residues" evidence="1">
    <location>
        <begin position="728"/>
        <end position="748"/>
    </location>
</feature>
<dbReference type="EMBL" id="HE575318">
    <property type="protein sequence ID" value="CCC90505.1"/>
    <property type="molecule type" value="Genomic_DNA"/>
</dbReference>
<feature type="region of interest" description="Disordered" evidence="1">
    <location>
        <begin position="3400"/>
        <end position="3420"/>
    </location>
</feature>
<feature type="compositionally biased region" description="Polar residues" evidence="1">
    <location>
        <begin position="516"/>
        <end position="525"/>
    </location>
</feature>
<feature type="region of interest" description="Disordered" evidence="1">
    <location>
        <begin position="1348"/>
        <end position="1379"/>
    </location>
</feature>
<feature type="compositionally biased region" description="Basic and acidic residues" evidence="1">
    <location>
        <begin position="753"/>
        <end position="766"/>
    </location>
</feature>
<accession>G0UMU6</accession>
<feature type="region of interest" description="Disordered" evidence="1">
    <location>
        <begin position="2533"/>
        <end position="2561"/>
    </location>
</feature>
<dbReference type="PANTHER" id="PTHR11139">
    <property type="entry name" value="ATAXIA TELANGIECTASIA MUTATED ATM -RELATED"/>
    <property type="match status" value="1"/>
</dbReference>
<protein>
    <recommendedName>
        <fullName evidence="3">Non-specific serine/threonine protein kinase</fullName>
    </recommendedName>
</protein>
<feature type="region of interest" description="Disordered" evidence="1">
    <location>
        <begin position="488"/>
        <end position="525"/>
    </location>
</feature>
<evidence type="ECO:0008006" key="3">
    <source>
        <dbReference type="Google" id="ProtNLM"/>
    </source>
</evidence>
<feature type="region of interest" description="Disordered" evidence="1">
    <location>
        <begin position="3229"/>
        <end position="3282"/>
    </location>
</feature>